<feature type="transmembrane region" description="Helical" evidence="1">
    <location>
        <begin position="376"/>
        <end position="400"/>
    </location>
</feature>
<evidence type="ECO:0000256" key="1">
    <source>
        <dbReference type="SAM" id="Phobius"/>
    </source>
</evidence>
<dbReference type="Proteomes" id="UP000323144">
    <property type="component" value="Chromosome"/>
</dbReference>
<sequence>MKHKIVWILTSVVGVIFTTLLITALCLAPTVNVDNELENLVKFNAGLANFTQQVNSNISNRFDFAYFIFGVEGLFTMMKIHSFNVVVFAVLWSYLLPLIGILLGSLLMVSICLIIVERIKREYKYKIMKACGKYGMYSSFGLLIVFSIATIVVISLLEKEFRVSNDLNGVLNLINVGTVHNGMTYLVTAKYLSTSTYGSLMVNGIASSGLDIAKNFNVALLTTTLSLLMVVLPILFIIVVTTTSIWISTFISNRGNGLSKFARWLGNIRIDSRREFYGAVFKNKWFIIATTMLLISAIFPGIVHGYERPGQIFLTVSTIIIVPLCFLPTLISWLMIINVKRFNYNKVMFLQILILAIAVFVIQINVWVLFREEMQMPISVMTALPFVTLTVTSVALFGFIKWQH</sequence>
<dbReference type="EMBL" id="CP043026">
    <property type="protein sequence ID" value="QEH61818.1"/>
    <property type="molecule type" value="Genomic_DNA"/>
</dbReference>
<accession>A0A5B9Y3T2</accession>
<keyword evidence="3" id="KW-1185">Reference proteome</keyword>
<gene>
    <name evidence="2" type="ORF">SCHIN_v1c06210</name>
</gene>
<evidence type="ECO:0000313" key="3">
    <source>
        <dbReference type="Proteomes" id="UP000323144"/>
    </source>
</evidence>
<protein>
    <submittedName>
        <fullName evidence="2">Motility-associated protein Scm1</fullName>
    </submittedName>
</protein>
<dbReference type="AlphaFoldDB" id="A0A5B9Y3T2"/>
<keyword evidence="1" id="KW-0472">Membrane</keyword>
<reference evidence="2 3" key="1">
    <citation type="submission" date="2019-08" db="EMBL/GenBank/DDBJ databases">
        <title>Complete genome sequence of Spiroplasma chinense CCH (DSM 19755).</title>
        <authorList>
            <person name="Shen H.-Y."/>
            <person name="Lin Y.-C."/>
            <person name="Chou L."/>
            <person name="Kuo C.-H."/>
        </authorList>
    </citation>
    <scope>NUCLEOTIDE SEQUENCE [LARGE SCALE GENOMIC DNA]</scope>
    <source>
        <strain evidence="2 3">CCH</strain>
    </source>
</reference>
<proteinExistence type="predicted"/>
<feature type="transmembrane region" description="Helical" evidence="1">
    <location>
        <begin position="348"/>
        <end position="370"/>
    </location>
</feature>
<feature type="transmembrane region" description="Helical" evidence="1">
    <location>
        <begin position="94"/>
        <end position="116"/>
    </location>
</feature>
<feature type="transmembrane region" description="Helical" evidence="1">
    <location>
        <begin position="312"/>
        <end position="336"/>
    </location>
</feature>
<organism evidence="2 3">
    <name type="scientific">Spiroplasma chinense</name>
    <dbReference type="NCBI Taxonomy" id="216932"/>
    <lineage>
        <taxon>Bacteria</taxon>
        <taxon>Bacillati</taxon>
        <taxon>Mycoplasmatota</taxon>
        <taxon>Mollicutes</taxon>
        <taxon>Entomoplasmatales</taxon>
        <taxon>Spiroplasmataceae</taxon>
        <taxon>Spiroplasma</taxon>
    </lineage>
</organism>
<dbReference type="KEGG" id="schi:SCHIN_v1c06210"/>
<keyword evidence="1" id="KW-0812">Transmembrane</keyword>
<feature type="transmembrane region" description="Helical" evidence="1">
    <location>
        <begin position="137"/>
        <end position="157"/>
    </location>
</feature>
<name>A0A5B9Y3T2_9MOLU</name>
<feature type="transmembrane region" description="Helical" evidence="1">
    <location>
        <begin position="285"/>
        <end position="306"/>
    </location>
</feature>
<keyword evidence="1" id="KW-1133">Transmembrane helix</keyword>
<dbReference type="RefSeq" id="WP_166508203.1">
    <property type="nucleotide sequence ID" value="NZ_CP043026.1"/>
</dbReference>
<dbReference type="NCBIfam" id="NF033571">
    <property type="entry name" value="motil_scm1_spiro"/>
    <property type="match status" value="1"/>
</dbReference>
<feature type="transmembrane region" description="Helical" evidence="1">
    <location>
        <begin position="225"/>
        <end position="251"/>
    </location>
</feature>
<evidence type="ECO:0000313" key="2">
    <source>
        <dbReference type="EMBL" id="QEH61818.1"/>
    </source>
</evidence>
<feature type="transmembrane region" description="Helical" evidence="1">
    <location>
        <begin position="6"/>
        <end position="28"/>
    </location>
</feature>